<protein>
    <submittedName>
        <fullName evidence="2">Uncharacterized protein</fullName>
    </submittedName>
</protein>
<gene>
    <name evidence="2" type="ORF">PoB_005356200</name>
</gene>
<feature type="region of interest" description="Disordered" evidence="1">
    <location>
        <begin position="1"/>
        <end position="21"/>
    </location>
</feature>
<evidence type="ECO:0000256" key="1">
    <source>
        <dbReference type="SAM" id="MobiDB-lite"/>
    </source>
</evidence>
<name>A0AAV4C641_9GAST</name>
<organism evidence="2 3">
    <name type="scientific">Plakobranchus ocellatus</name>
    <dbReference type="NCBI Taxonomy" id="259542"/>
    <lineage>
        <taxon>Eukaryota</taxon>
        <taxon>Metazoa</taxon>
        <taxon>Spiralia</taxon>
        <taxon>Lophotrochozoa</taxon>
        <taxon>Mollusca</taxon>
        <taxon>Gastropoda</taxon>
        <taxon>Heterobranchia</taxon>
        <taxon>Euthyneura</taxon>
        <taxon>Panpulmonata</taxon>
        <taxon>Sacoglossa</taxon>
        <taxon>Placobranchoidea</taxon>
        <taxon>Plakobranchidae</taxon>
        <taxon>Plakobranchus</taxon>
    </lineage>
</organism>
<evidence type="ECO:0000313" key="2">
    <source>
        <dbReference type="EMBL" id="GFO27057.1"/>
    </source>
</evidence>
<accession>A0AAV4C641</accession>
<feature type="region of interest" description="Disordered" evidence="1">
    <location>
        <begin position="39"/>
        <end position="100"/>
    </location>
</feature>
<dbReference type="Proteomes" id="UP000735302">
    <property type="component" value="Unassembled WGS sequence"/>
</dbReference>
<evidence type="ECO:0000313" key="3">
    <source>
        <dbReference type="Proteomes" id="UP000735302"/>
    </source>
</evidence>
<keyword evidence="3" id="KW-1185">Reference proteome</keyword>
<feature type="compositionally biased region" description="Polar residues" evidence="1">
    <location>
        <begin position="86"/>
        <end position="97"/>
    </location>
</feature>
<comment type="caution">
    <text evidence="2">The sequence shown here is derived from an EMBL/GenBank/DDBJ whole genome shotgun (WGS) entry which is preliminary data.</text>
</comment>
<proteinExistence type="predicted"/>
<feature type="compositionally biased region" description="Low complexity" evidence="1">
    <location>
        <begin position="55"/>
        <end position="70"/>
    </location>
</feature>
<reference evidence="2 3" key="1">
    <citation type="journal article" date="2021" name="Elife">
        <title>Chloroplast acquisition without the gene transfer in kleptoplastic sea slugs, Plakobranchus ocellatus.</title>
        <authorList>
            <person name="Maeda T."/>
            <person name="Takahashi S."/>
            <person name="Yoshida T."/>
            <person name="Shimamura S."/>
            <person name="Takaki Y."/>
            <person name="Nagai Y."/>
            <person name="Toyoda A."/>
            <person name="Suzuki Y."/>
            <person name="Arimoto A."/>
            <person name="Ishii H."/>
            <person name="Satoh N."/>
            <person name="Nishiyama T."/>
            <person name="Hasebe M."/>
            <person name="Maruyama T."/>
            <person name="Minagawa J."/>
            <person name="Obokata J."/>
            <person name="Shigenobu S."/>
        </authorList>
    </citation>
    <scope>NUCLEOTIDE SEQUENCE [LARGE SCALE GENOMIC DNA]</scope>
</reference>
<sequence>MLKTDGGGPAEPMDKMSEGIIDLLPDQFAAIENEFDEDYIIEKGGSSGQSHETATKSAASTPSTPAEAPSIFFLLKSGKKKKRKNPSTNENAASKVSANADEVHQMRMKYLKEEHDVKMEIHHRQLQFEIDQN</sequence>
<dbReference type="AlphaFoldDB" id="A0AAV4C641"/>
<dbReference type="EMBL" id="BLXT01005881">
    <property type="protein sequence ID" value="GFO27057.1"/>
    <property type="molecule type" value="Genomic_DNA"/>
</dbReference>